<evidence type="ECO:0000313" key="1">
    <source>
        <dbReference type="EMBL" id="KAG8061448.1"/>
    </source>
</evidence>
<keyword evidence="2" id="KW-1185">Reference proteome</keyword>
<accession>A0A8J5SA39</accession>
<dbReference type="AlphaFoldDB" id="A0A8J5SA39"/>
<reference evidence="1" key="1">
    <citation type="journal article" date="2021" name="bioRxiv">
        <title>Whole Genome Assembly and Annotation of Northern Wild Rice, Zizania palustris L., Supports a Whole Genome Duplication in the Zizania Genus.</title>
        <authorList>
            <person name="Haas M."/>
            <person name="Kono T."/>
            <person name="Macchietto M."/>
            <person name="Millas R."/>
            <person name="McGilp L."/>
            <person name="Shao M."/>
            <person name="Duquette J."/>
            <person name="Hirsch C.N."/>
            <person name="Kimball J."/>
        </authorList>
    </citation>
    <scope>NUCLEOTIDE SEQUENCE</scope>
    <source>
        <tissue evidence="1">Fresh leaf tissue</tissue>
    </source>
</reference>
<evidence type="ECO:0000313" key="2">
    <source>
        <dbReference type="Proteomes" id="UP000729402"/>
    </source>
</evidence>
<name>A0A8J5SA39_ZIZPA</name>
<gene>
    <name evidence="1" type="ORF">GUJ93_ZPchr0003g17182</name>
</gene>
<dbReference type="Proteomes" id="UP000729402">
    <property type="component" value="Unassembled WGS sequence"/>
</dbReference>
<comment type="caution">
    <text evidence="1">The sequence shown here is derived from an EMBL/GenBank/DDBJ whole genome shotgun (WGS) entry which is preliminary data.</text>
</comment>
<proteinExistence type="predicted"/>
<reference evidence="1" key="2">
    <citation type="submission" date="2021-02" db="EMBL/GenBank/DDBJ databases">
        <authorList>
            <person name="Kimball J.A."/>
            <person name="Haas M.W."/>
            <person name="Macchietto M."/>
            <person name="Kono T."/>
            <person name="Duquette J."/>
            <person name="Shao M."/>
        </authorList>
    </citation>
    <scope>NUCLEOTIDE SEQUENCE</scope>
    <source>
        <tissue evidence="1">Fresh leaf tissue</tissue>
    </source>
</reference>
<dbReference type="EMBL" id="JAAALK010000286">
    <property type="protein sequence ID" value="KAG8061448.1"/>
    <property type="molecule type" value="Genomic_DNA"/>
</dbReference>
<sequence length="87" mass="9207">MSPVRRARATAVAAIRHDDTHAARTAHTLSTTDTAIAQGIDIPPPPPLLLPLLSWPRTPAIQRVPSVHGPATRIPVVVSATRSARLA</sequence>
<protein>
    <submittedName>
        <fullName evidence="1">Uncharacterized protein</fullName>
    </submittedName>
</protein>
<organism evidence="1 2">
    <name type="scientific">Zizania palustris</name>
    <name type="common">Northern wild rice</name>
    <dbReference type="NCBI Taxonomy" id="103762"/>
    <lineage>
        <taxon>Eukaryota</taxon>
        <taxon>Viridiplantae</taxon>
        <taxon>Streptophyta</taxon>
        <taxon>Embryophyta</taxon>
        <taxon>Tracheophyta</taxon>
        <taxon>Spermatophyta</taxon>
        <taxon>Magnoliopsida</taxon>
        <taxon>Liliopsida</taxon>
        <taxon>Poales</taxon>
        <taxon>Poaceae</taxon>
        <taxon>BOP clade</taxon>
        <taxon>Oryzoideae</taxon>
        <taxon>Oryzeae</taxon>
        <taxon>Zizaniinae</taxon>
        <taxon>Zizania</taxon>
    </lineage>
</organism>